<keyword evidence="9" id="KW-0645">Protease</keyword>
<keyword evidence="5 6" id="KW-0143">Chaperone</keyword>
<accession>A0AAE3L128</accession>
<dbReference type="GO" id="GO:0008270">
    <property type="term" value="F:zinc ion binding"/>
    <property type="evidence" value="ECO:0007669"/>
    <property type="project" value="UniProtKB-UniRule"/>
</dbReference>
<dbReference type="NCBIfam" id="NF003745">
    <property type="entry name" value="PRK05342.1"/>
    <property type="match status" value="1"/>
</dbReference>
<dbReference type="NCBIfam" id="TIGR00382">
    <property type="entry name" value="clpX"/>
    <property type="match status" value="1"/>
</dbReference>
<keyword evidence="3 6" id="KW-0862">Zinc</keyword>
<dbReference type="CDD" id="cd19497">
    <property type="entry name" value="RecA-like_ClpX"/>
    <property type="match status" value="1"/>
</dbReference>
<dbReference type="InterPro" id="IPR019489">
    <property type="entry name" value="Clp_ATPase_C"/>
</dbReference>
<dbReference type="GO" id="GO:0051301">
    <property type="term" value="P:cell division"/>
    <property type="evidence" value="ECO:0007669"/>
    <property type="project" value="TreeGrafter"/>
</dbReference>
<keyword evidence="1 6" id="KW-0479">Metal-binding</keyword>
<evidence type="ECO:0000256" key="6">
    <source>
        <dbReference type="HAMAP-Rule" id="MF_00175"/>
    </source>
</evidence>
<dbReference type="SUPFAM" id="SSF57716">
    <property type="entry name" value="Glucocorticoid receptor-like (DNA-binding domain)"/>
    <property type="match status" value="1"/>
</dbReference>
<dbReference type="EMBL" id="JANUCT010000005">
    <property type="protein sequence ID" value="MCS3902995.1"/>
    <property type="molecule type" value="Genomic_DNA"/>
</dbReference>
<dbReference type="GO" id="GO:0140662">
    <property type="term" value="F:ATP-dependent protein folding chaperone"/>
    <property type="evidence" value="ECO:0007669"/>
    <property type="project" value="InterPro"/>
</dbReference>
<protein>
    <recommendedName>
        <fullName evidence="6">ATP-dependent Clp protease ATP-binding subunit ClpX</fullName>
    </recommendedName>
</protein>
<evidence type="ECO:0000256" key="2">
    <source>
        <dbReference type="ARBA" id="ARBA00022741"/>
    </source>
</evidence>
<dbReference type="HAMAP" id="MF_00175">
    <property type="entry name" value="ClpX"/>
    <property type="match status" value="1"/>
</dbReference>
<dbReference type="FunFam" id="1.10.8.60:FF:000002">
    <property type="entry name" value="ATP-dependent Clp protease ATP-binding subunit ClpX"/>
    <property type="match status" value="1"/>
</dbReference>
<dbReference type="InterPro" id="IPR010603">
    <property type="entry name" value="Znf_CppX_C4"/>
</dbReference>
<reference evidence="9" key="1">
    <citation type="submission" date="2022-08" db="EMBL/GenBank/DDBJ databases">
        <title>Genomic Encyclopedia of Type Strains, Phase III (KMG-III): the genomes of soil and plant-associated and newly described type strains.</title>
        <authorList>
            <person name="Whitman W."/>
        </authorList>
    </citation>
    <scope>NUCLEOTIDE SEQUENCE</scope>
    <source>
        <strain evidence="9">HMT 1</strain>
    </source>
</reference>
<dbReference type="SMART" id="SM00994">
    <property type="entry name" value="zf-C4_ClpX"/>
    <property type="match status" value="1"/>
</dbReference>
<feature type="domain" description="ClpX-type ZB" evidence="8">
    <location>
        <begin position="7"/>
        <end position="60"/>
    </location>
</feature>
<evidence type="ECO:0000313" key="9">
    <source>
        <dbReference type="EMBL" id="MCS3902995.1"/>
    </source>
</evidence>
<feature type="binding site" evidence="6 7">
    <location>
        <position position="41"/>
    </location>
    <ligand>
        <name>Zn(2+)</name>
        <dbReference type="ChEBI" id="CHEBI:29105"/>
    </ligand>
</feature>
<dbReference type="Proteomes" id="UP001204445">
    <property type="component" value="Unassembled WGS sequence"/>
</dbReference>
<dbReference type="SMART" id="SM00382">
    <property type="entry name" value="AAA"/>
    <property type="match status" value="1"/>
</dbReference>
<dbReference type="PANTHER" id="PTHR48102">
    <property type="entry name" value="ATP-DEPENDENT CLP PROTEASE ATP-BINDING SUBUNIT CLPX-LIKE, MITOCHONDRIAL-RELATED"/>
    <property type="match status" value="1"/>
</dbReference>
<dbReference type="PANTHER" id="PTHR48102:SF7">
    <property type="entry name" value="ATP-DEPENDENT CLP PROTEASE ATP-BINDING SUBUNIT CLPX-LIKE, MITOCHONDRIAL"/>
    <property type="match status" value="1"/>
</dbReference>
<evidence type="ECO:0000256" key="4">
    <source>
        <dbReference type="ARBA" id="ARBA00022840"/>
    </source>
</evidence>
<evidence type="ECO:0000259" key="8">
    <source>
        <dbReference type="PROSITE" id="PS51902"/>
    </source>
</evidence>
<evidence type="ECO:0000256" key="7">
    <source>
        <dbReference type="PROSITE-ProRule" id="PRU01250"/>
    </source>
</evidence>
<feature type="binding site" evidence="6">
    <location>
        <begin position="124"/>
        <end position="131"/>
    </location>
    <ligand>
        <name>ATP</name>
        <dbReference type="ChEBI" id="CHEBI:30616"/>
    </ligand>
</feature>
<dbReference type="RefSeq" id="WP_259054601.1">
    <property type="nucleotide sequence ID" value="NZ_JANUCT010000005.1"/>
</dbReference>
<dbReference type="PROSITE" id="PS51902">
    <property type="entry name" value="CLPX_ZB"/>
    <property type="match status" value="1"/>
</dbReference>
<keyword evidence="2 6" id="KW-0547">Nucleotide-binding</keyword>
<feature type="binding site" evidence="6 7">
    <location>
        <position position="22"/>
    </location>
    <ligand>
        <name>Zn(2+)</name>
        <dbReference type="ChEBI" id="CHEBI:29105"/>
    </ligand>
</feature>
<evidence type="ECO:0000313" key="10">
    <source>
        <dbReference type="Proteomes" id="UP001204445"/>
    </source>
</evidence>
<evidence type="ECO:0000256" key="3">
    <source>
        <dbReference type="ARBA" id="ARBA00022833"/>
    </source>
</evidence>
<dbReference type="GO" id="GO:0009376">
    <property type="term" value="C:HslUV protease complex"/>
    <property type="evidence" value="ECO:0007669"/>
    <property type="project" value="TreeGrafter"/>
</dbReference>
<comment type="caution">
    <text evidence="9">The sequence shown here is derived from an EMBL/GenBank/DDBJ whole genome shotgun (WGS) entry which is preliminary data.</text>
</comment>
<gene>
    <name evidence="6" type="primary">clpX</name>
    <name evidence="9" type="ORF">J2T55_001003</name>
</gene>
<dbReference type="InterPro" id="IPR038366">
    <property type="entry name" value="Znf_CppX_C4_sf"/>
</dbReference>
<dbReference type="InterPro" id="IPR004487">
    <property type="entry name" value="Clp_protease_ATP-bd_su_ClpX"/>
</dbReference>
<comment type="subunit">
    <text evidence="6">Component of the ClpX-ClpP complex. Forms a hexameric ring that, in the presence of ATP, binds to fourteen ClpP subunits assembled into a disk-like structure with a central cavity, resembling the structure of eukaryotic proteasomes.</text>
</comment>
<evidence type="ECO:0000256" key="1">
    <source>
        <dbReference type="ARBA" id="ARBA00022723"/>
    </source>
</evidence>
<dbReference type="GO" id="GO:0016887">
    <property type="term" value="F:ATP hydrolysis activity"/>
    <property type="evidence" value="ECO:0007669"/>
    <property type="project" value="InterPro"/>
</dbReference>
<dbReference type="FunFam" id="3.40.50.300:FF:000005">
    <property type="entry name" value="ATP-dependent Clp protease ATP-binding subunit ClpX"/>
    <property type="match status" value="1"/>
</dbReference>
<dbReference type="GO" id="GO:0051082">
    <property type="term" value="F:unfolded protein binding"/>
    <property type="evidence" value="ECO:0007669"/>
    <property type="project" value="UniProtKB-UniRule"/>
</dbReference>
<keyword evidence="10" id="KW-1185">Reference proteome</keyword>
<dbReference type="GO" id="GO:0046983">
    <property type="term" value="F:protein dimerization activity"/>
    <property type="evidence" value="ECO:0007669"/>
    <property type="project" value="UniProtKB-UniRule"/>
</dbReference>
<feature type="binding site" evidence="6 7">
    <location>
        <position position="19"/>
    </location>
    <ligand>
        <name>Zn(2+)</name>
        <dbReference type="ChEBI" id="CHEBI:29105"/>
    </ligand>
</feature>
<dbReference type="InterPro" id="IPR059188">
    <property type="entry name" value="Znf_CLPX-like"/>
</dbReference>
<dbReference type="Gene3D" id="3.40.50.300">
    <property type="entry name" value="P-loop containing nucleotide triphosphate hydrolases"/>
    <property type="match status" value="1"/>
</dbReference>
<dbReference type="InterPro" id="IPR003959">
    <property type="entry name" value="ATPase_AAA_core"/>
</dbReference>
<sequence length="427" mass="47203">MSDSNQGKNGGDSDRLLYCSFCGKSQHEVRKLIAGPSVFICDECVELCNDIIREEIEEKSMPGSRSSLPTPHEIKEVLDEYVIGQEQAKKILSVAVYNHYKRMDKTQHKSDVEITKSNVLLIGPTGSGKTLLAETLARVLNVPFTIADATTLTEAGYVGEDVENIIQKLLQKCDYDVDKAQQGIVYIDEIDKISRKSDNPSITRDVSGEGVQQALLKLIEGTVASVPPQGGRKHPQQEFLQVNTDNILFICGGAFSGLDKLIRERSEKGGIGFSAEVKGQHDKKSATEILHSVEPEDLVKYGLIPEFVGRMPVAATLDELNEDQLITILLEPKNAIVKQYQSLFEMEGCEIEFREDALRAVARKAMDRKTGARGLRSILENVLLDTMYELPSMENVTKVVIDEAVIKGESKPLIIYEGSDMPKVASD</sequence>
<dbReference type="Gene3D" id="1.10.8.60">
    <property type="match status" value="1"/>
</dbReference>
<dbReference type="InterPro" id="IPR050052">
    <property type="entry name" value="ATP-dep_Clp_protease_ClpX"/>
</dbReference>
<comment type="similarity">
    <text evidence="6 7">Belongs to the ClpX chaperone family.</text>
</comment>
<feature type="binding site" evidence="6 7">
    <location>
        <position position="44"/>
    </location>
    <ligand>
        <name>Zn(2+)</name>
        <dbReference type="ChEBI" id="CHEBI:29105"/>
    </ligand>
</feature>
<dbReference type="Gene3D" id="6.20.220.10">
    <property type="entry name" value="ClpX chaperone, C4-type zinc finger domain"/>
    <property type="match status" value="1"/>
</dbReference>
<keyword evidence="9" id="KW-0378">Hydrolase</keyword>
<organism evidence="9 10">
    <name type="scientific">Methylohalomonas lacus</name>
    <dbReference type="NCBI Taxonomy" id="398773"/>
    <lineage>
        <taxon>Bacteria</taxon>
        <taxon>Pseudomonadati</taxon>
        <taxon>Pseudomonadota</taxon>
        <taxon>Gammaproteobacteria</taxon>
        <taxon>Methylohalomonadales</taxon>
        <taxon>Methylohalomonadaceae</taxon>
        <taxon>Methylohalomonas</taxon>
    </lineage>
</organism>
<dbReference type="GO" id="GO:0051603">
    <property type="term" value="P:proteolysis involved in protein catabolic process"/>
    <property type="evidence" value="ECO:0007669"/>
    <property type="project" value="TreeGrafter"/>
</dbReference>
<dbReference type="InterPro" id="IPR046425">
    <property type="entry name" value="ClpX_bact"/>
</dbReference>
<keyword evidence="4 6" id="KW-0067">ATP-binding</keyword>
<dbReference type="SMART" id="SM01086">
    <property type="entry name" value="ClpB_D2-small"/>
    <property type="match status" value="1"/>
</dbReference>
<dbReference type="Pfam" id="PF10431">
    <property type="entry name" value="ClpB_D2-small"/>
    <property type="match status" value="1"/>
</dbReference>
<dbReference type="GO" id="GO:0008233">
    <property type="term" value="F:peptidase activity"/>
    <property type="evidence" value="ECO:0007669"/>
    <property type="project" value="UniProtKB-KW"/>
</dbReference>
<dbReference type="Pfam" id="PF06689">
    <property type="entry name" value="zf-C4_ClpX"/>
    <property type="match status" value="1"/>
</dbReference>
<name>A0AAE3L128_9GAMM</name>
<dbReference type="InterPro" id="IPR027417">
    <property type="entry name" value="P-loop_NTPase"/>
</dbReference>
<dbReference type="AlphaFoldDB" id="A0AAE3L128"/>
<comment type="function">
    <text evidence="6">ATP-dependent specificity component of the Clp protease. It directs the protease to specific substrates. Can perform chaperone functions in the absence of ClpP.</text>
</comment>
<evidence type="ECO:0000256" key="5">
    <source>
        <dbReference type="ARBA" id="ARBA00023186"/>
    </source>
</evidence>
<dbReference type="SUPFAM" id="SSF52540">
    <property type="entry name" value="P-loop containing nucleoside triphosphate hydrolases"/>
    <property type="match status" value="1"/>
</dbReference>
<dbReference type="GO" id="GO:0005524">
    <property type="term" value="F:ATP binding"/>
    <property type="evidence" value="ECO:0007669"/>
    <property type="project" value="UniProtKB-UniRule"/>
</dbReference>
<dbReference type="InterPro" id="IPR003593">
    <property type="entry name" value="AAA+_ATPase"/>
</dbReference>
<proteinExistence type="inferred from homology"/>
<dbReference type="Pfam" id="PF07724">
    <property type="entry name" value="AAA_2"/>
    <property type="match status" value="1"/>
</dbReference>